<comment type="caution">
    <text evidence="4">The sequence shown here is derived from an EMBL/GenBank/DDBJ whole genome shotgun (WGS) entry which is preliminary data.</text>
</comment>
<comment type="catalytic activity">
    <reaction evidence="2">
        <text>4-amino-5-aminomethyl-2-methylpyrimidine + H2O = 4-amino-5-hydroxymethyl-2-methylpyrimidine + NH4(+)</text>
        <dbReference type="Rhea" id="RHEA:31799"/>
        <dbReference type="ChEBI" id="CHEBI:15377"/>
        <dbReference type="ChEBI" id="CHEBI:16892"/>
        <dbReference type="ChEBI" id="CHEBI:28938"/>
        <dbReference type="ChEBI" id="CHEBI:63416"/>
        <dbReference type="EC" id="3.5.99.2"/>
    </reaction>
</comment>
<dbReference type="GO" id="GO:0009228">
    <property type="term" value="P:thiamine biosynthetic process"/>
    <property type="evidence" value="ECO:0007669"/>
    <property type="project" value="UniProtKB-KW"/>
</dbReference>
<feature type="domain" description="Thiaminase-2/PQQC" evidence="3">
    <location>
        <begin position="18"/>
        <end position="218"/>
    </location>
</feature>
<proteinExistence type="inferred from homology"/>
<evidence type="ECO:0000313" key="4">
    <source>
        <dbReference type="EMBL" id="ORA73540.1"/>
    </source>
</evidence>
<dbReference type="Proteomes" id="UP000192801">
    <property type="component" value="Unassembled WGS sequence"/>
</dbReference>
<dbReference type="EMBL" id="MVHS01000003">
    <property type="protein sequence ID" value="ORA73540.1"/>
    <property type="molecule type" value="Genomic_DNA"/>
</dbReference>
<keyword evidence="2" id="KW-0378">Hydrolase</keyword>
<dbReference type="STRING" id="444597.BST26_01785"/>
<dbReference type="GO" id="GO:0009229">
    <property type="term" value="P:thiamine diphosphate biosynthetic process"/>
    <property type="evidence" value="ECO:0007669"/>
    <property type="project" value="UniProtKB-UniPathway"/>
</dbReference>
<comment type="catalytic activity">
    <reaction evidence="2">
        <text>thiamine + H2O = 5-(2-hydroxyethyl)-4-methylthiazole + 4-amino-5-hydroxymethyl-2-methylpyrimidine + H(+)</text>
        <dbReference type="Rhea" id="RHEA:17509"/>
        <dbReference type="ChEBI" id="CHEBI:15377"/>
        <dbReference type="ChEBI" id="CHEBI:15378"/>
        <dbReference type="ChEBI" id="CHEBI:16892"/>
        <dbReference type="ChEBI" id="CHEBI:17957"/>
        <dbReference type="ChEBI" id="CHEBI:18385"/>
        <dbReference type="EC" id="3.5.99.2"/>
    </reaction>
</comment>
<dbReference type="UniPathway" id="UPA00060"/>
<comment type="pathway">
    <text evidence="1 2">Cofactor biosynthesis; thiamine diphosphate biosynthesis.</text>
</comment>
<dbReference type="OrthoDB" id="34166at2"/>
<organism evidence="4 5">
    <name type="scientific">Mycolicibacterium insubricum</name>
    <dbReference type="NCBI Taxonomy" id="444597"/>
    <lineage>
        <taxon>Bacteria</taxon>
        <taxon>Bacillati</taxon>
        <taxon>Actinomycetota</taxon>
        <taxon>Actinomycetes</taxon>
        <taxon>Mycobacteriales</taxon>
        <taxon>Mycobacteriaceae</taxon>
        <taxon>Mycolicibacterium</taxon>
    </lineage>
</organism>
<evidence type="ECO:0000256" key="1">
    <source>
        <dbReference type="ARBA" id="ARBA00004948"/>
    </source>
</evidence>
<dbReference type="SUPFAM" id="SSF48613">
    <property type="entry name" value="Heme oxygenase-like"/>
    <property type="match status" value="1"/>
</dbReference>
<protein>
    <recommendedName>
        <fullName evidence="2">Aminopyrimidine aminohydrolase</fullName>
        <ecNumber evidence="2">3.5.99.2</ecNumber>
    </recommendedName>
</protein>
<gene>
    <name evidence="4" type="ORF">BST26_01785</name>
</gene>
<keyword evidence="5" id="KW-1185">Reference proteome</keyword>
<dbReference type="InterPro" id="IPR016084">
    <property type="entry name" value="Haem_Oase-like_multi-hlx"/>
</dbReference>
<dbReference type="Gene3D" id="1.20.910.10">
    <property type="entry name" value="Heme oxygenase-like"/>
    <property type="match status" value="1"/>
</dbReference>
<dbReference type="GO" id="GO:0005829">
    <property type="term" value="C:cytosol"/>
    <property type="evidence" value="ECO:0007669"/>
    <property type="project" value="TreeGrafter"/>
</dbReference>
<dbReference type="PANTHER" id="PTHR43198:SF2">
    <property type="entry name" value="SI:CH1073-67J19.1-RELATED"/>
    <property type="match status" value="1"/>
</dbReference>
<sequence>MGTAESAIGRFTDALREQNRDIWDRSVSHRFVRELFDGSIDDGVLAGYLVQDYRFIDSFLVLLGSAVASADALAPRLRLARFIGEIAGEENTYFLRAFDALGVTEEQRREIPDTAPTTAFTALFREAAETREYAAILAVLLVAEWLYLDWASRAPKPLPENFVHADWITLHDYPEFRQIVAFLRAELDRVGPARSAIAEDFFARAVAIELAFFDAAYQHPVDGARR</sequence>
<dbReference type="RefSeq" id="WP_083029201.1">
    <property type="nucleotide sequence ID" value="NZ_AP022618.1"/>
</dbReference>
<dbReference type="InterPro" id="IPR004305">
    <property type="entry name" value="Thiaminase-2/PQQC"/>
</dbReference>
<comment type="similarity">
    <text evidence="2">Belongs to the TenA family.</text>
</comment>
<dbReference type="CDD" id="cd19358">
    <property type="entry name" value="TenA_E_Spr0628-like"/>
    <property type="match status" value="1"/>
</dbReference>
<keyword evidence="2" id="KW-0784">Thiamine biosynthesis</keyword>
<dbReference type="EC" id="3.5.99.2" evidence="2"/>
<evidence type="ECO:0000256" key="2">
    <source>
        <dbReference type="PIRNR" id="PIRNR003170"/>
    </source>
</evidence>
<accession>A0A1X0DNV1</accession>
<dbReference type="GO" id="GO:0050334">
    <property type="term" value="F:thiaminase activity"/>
    <property type="evidence" value="ECO:0007669"/>
    <property type="project" value="UniProtKB-UniRule"/>
</dbReference>
<dbReference type="PIRSF" id="PIRSF003170">
    <property type="entry name" value="Pet18p"/>
    <property type="match status" value="1"/>
</dbReference>
<dbReference type="InterPro" id="IPR050967">
    <property type="entry name" value="Thiamine_Salvage_TenA"/>
</dbReference>
<reference evidence="4 5" key="1">
    <citation type="submission" date="2016-12" db="EMBL/GenBank/DDBJ databases">
        <title>The new phylogeny of genus Mycobacterium.</title>
        <authorList>
            <person name="Tortoli E."/>
            <person name="Trovato A."/>
            <person name="Cirillo D.M."/>
        </authorList>
    </citation>
    <scope>NUCLEOTIDE SEQUENCE [LARGE SCALE GENOMIC DNA]</scope>
    <source>
        <strain evidence="4 5">DSM 45130</strain>
    </source>
</reference>
<name>A0A1X0DNV1_9MYCO</name>
<dbReference type="AlphaFoldDB" id="A0A1X0DNV1"/>
<evidence type="ECO:0000259" key="3">
    <source>
        <dbReference type="Pfam" id="PF03070"/>
    </source>
</evidence>
<dbReference type="Pfam" id="PF03070">
    <property type="entry name" value="TENA_THI-4"/>
    <property type="match status" value="1"/>
</dbReference>
<evidence type="ECO:0000313" key="5">
    <source>
        <dbReference type="Proteomes" id="UP000192801"/>
    </source>
</evidence>
<dbReference type="InterPro" id="IPR026285">
    <property type="entry name" value="TenA_E"/>
</dbReference>
<comment type="function">
    <text evidence="2">Catalyzes an amino-pyrimidine hydrolysis reaction at the C5' of the pyrimidine moiety of thiamine compounds, a reaction that is part of a thiamine salvage pathway. Thus, catalyzes the conversion of 4-amino-5-aminomethyl-2-methylpyrimidine to 4-amino-5-hydroxymethyl-2-methylpyrimidine (HMP).</text>
</comment>
<dbReference type="PANTHER" id="PTHR43198">
    <property type="entry name" value="BIFUNCTIONAL TH2 PROTEIN"/>
    <property type="match status" value="1"/>
</dbReference>